<dbReference type="SUPFAM" id="SSF46689">
    <property type="entry name" value="Homeodomain-like"/>
    <property type="match status" value="2"/>
</dbReference>
<protein>
    <recommendedName>
        <fullName evidence="4">HTH araC/xylS-type domain-containing protein</fullName>
    </recommendedName>
</protein>
<evidence type="ECO:0000313" key="5">
    <source>
        <dbReference type="EMBL" id="AIQ65772.1"/>
    </source>
</evidence>
<dbReference type="Gene3D" id="2.60.120.10">
    <property type="entry name" value="Jelly Rolls"/>
    <property type="match status" value="1"/>
</dbReference>
<dbReference type="PROSITE" id="PS01124">
    <property type="entry name" value="HTH_ARAC_FAMILY_2"/>
    <property type="match status" value="1"/>
</dbReference>
<dbReference type="Pfam" id="PF12833">
    <property type="entry name" value="HTH_18"/>
    <property type="match status" value="1"/>
</dbReference>
<dbReference type="InterPro" id="IPR018062">
    <property type="entry name" value="HTH_AraC-typ_CS"/>
</dbReference>
<proteinExistence type="predicted"/>
<dbReference type="Proteomes" id="UP000029507">
    <property type="component" value="Chromosome"/>
</dbReference>
<keyword evidence="3" id="KW-0804">Transcription</keyword>
<dbReference type="OrthoDB" id="2631408at2"/>
<dbReference type="PROSITE" id="PS00041">
    <property type="entry name" value="HTH_ARAC_FAMILY_1"/>
    <property type="match status" value="1"/>
</dbReference>
<evidence type="ECO:0000256" key="1">
    <source>
        <dbReference type="ARBA" id="ARBA00023015"/>
    </source>
</evidence>
<dbReference type="SUPFAM" id="SSF51215">
    <property type="entry name" value="Regulatory protein AraC"/>
    <property type="match status" value="1"/>
</dbReference>
<evidence type="ECO:0000313" key="6">
    <source>
        <dbReference type="Proteomes" id="UP000029507"/>
    </source>
</evidence>
<dbReference type="HOGENOM" id="CLU_000445_88_6_9"/>
<dbReference type="InterPro" id="IPR037923">
    <property type="entry name" value="HTH-like"/>
</dbReference>
<dbReference type="GO" id="GO:0003700">
    <property type="term" value="F:DNA-binding transcription factor activity"/>
    <property type="evidence" value="ECO:0007669"/>
    <property type="project" value="InterPro"/>
</dbReference>
<dbReference type="SMART" id="SM00342">
    <property type="entry name" value="HTH_ARAC"/>
    <property type="match status" value="1"/>
</dbReference>
<keyword evidence="1" id="KW-0805">Transcription regulation</keyword>
<organism evidence="5 6">
    <name type="scientific">Paenibacillus stellifer</name>
    <dbReference type="NCBI Taxonomy" id="169760"/>
    <lineage>
        <taxon>Bacteria</taxon>
        <taxon>Bacillati</taxon>
        <taxon>Bacillota</taxon>
        <taxon>Bacilli</taxon>
        <taxon>Bacillales</taxon>
        <taxon>Paenibacillaceae</taxon>
        <taxon>Paenibacillus</taxon>
    </lineage>
</organism>
<dbReference type="EMBL" id="CP009286">
    <property type="protein sequence ID" value="AIQ65772.1"/>
    <property type="molecule type" value="Genomic_DNA"/>
</dbReference>
<dbReference type="STRING" id="169760.PSTEL_24370"/>
<dbReference type="AlphaFoldDB" id="A0A089LXX3"/>
<gene>
    <name evidence="5" type="ORF">PSTEL_24370</name>
</gene>
<dbReference type="InterPro" id="IPR003313">
    <property type="entry name" value="AraC-bd"/>
</dbReference>
<dbReference type="InterPro" id="IPR009057">
    <property type="entry name" value="Homeodomain-like_sf"/>
</dbReference>
<keyword evidence="2" id="KW-0238">DNA-binding</keyword>
<dbReference type="GO" id="GO:0043565">
    <property type="term" value="F:sequence-specific DNA binding"/>
    <property type="evidence" value="ECO:0007669"/>
    <property type="project" value="InterPro"/>
</dbReference>
<sequence>MGRLLFLFHTDHPKDTYIQLHQHECYELVYYLNGNGTTMIGSTQYSFKPNTFAFIAPRTLHDERHLIGSELLFIGFHCGQDGAIRHLNQVFEDDEKHTIRQLMFRMEHEFTEQQENFFEMLNLLVTELTTQIHRLVGLNKHIRPGGGRLKYAMNFMDEHFRQRVSIETLARMSGYSYDRFRHLFKETAGVSPQQYLQNKRLEYAKSLLLHSQLPISVISQKSGFSKDSQFCTIFKRETGLTPLKFRKTPAG</sequence>
<dbReference type="Pfam" id="PF02311">
    <property type="entry name" value="AraC_binding"/>
    <property type="match status" value="1"/>
</dbReference>
<dbReference type="KEGG" id="pste:PSTEL_24370"/>
<evidence type="ECO:0000259" key="4">
    <source>
        <dbReference type="PROSITE" id="PS01124"/>
    </source>
</evidence>
<dbReference type="Gene3D" id="1.10.10.60">
    <property type="entry name" value="Homeodomain-like"/>
    <property type="match status" value="2"/>
</dbReference>
<dbReference type="InterPro" id="IPR014710">
    <property type="entry name" value="RmlC-like_jellyroll"/>
</dbReference>
<keyword evidence="6" id="KW-1185">Reference proteome</keyword>
<dbReference type="RefSeq" id="WP_038699093.1">
    <property type="nucleotide sequence ID" value="NZ_CP009286.1"/>
</dbReference>
<dbReference type="PANTHER" id="PTHR43280:SF2">
    <property type="entry name" value="HTH-TYPE TRANSCRIPTIONAL REGULATOR EXSA"/>
    <property type="match status" value="1"/>
</dbReference>
<name>A0A089LXX3_9BACL</name>
<reference evidence="5 6" key="1">
    <citation type="submission" date="2014-08" db="EMBL/GenBank/DDBJ databases">
        <title>Comparative genomics of the Paenibacillus odorifer group.</title>
        <authorList>
            <person name="den Bakker H.C."/>
            <person name="Tsai Y.-C."/>
            <person name="Martin N."/>
            <person name="Korlach J."/>
            <person name="Wiedmann M."/>
        </authorList>
    </citation>
    <scope>NUCLEOTIDE SEQUENCE [LARGE SCALE GENOMIC DNA]</scope>
    <source>
        <strain evidence="5 6">DSM 14472</strain>
    </source>
</reference>
<evidence type="ECO:0000256" key="3">
    <source>
        <dbReference type="ARBA" id="ARBA00023163"/>
    </source>
</evidence>
<dbReference type="PANTHER" id="PTHR43280">
    <property type="entry name" value="ARAC-FAMILY TRANSCRIPTIONAL REGULATOR"/>
    <property type="match status" value="1"/>
</dbReference>
<accession>A0A089LXX3</accession>
<feature type="domain" description="HTH araC/xylS-type" evidence="4">
    <location>
        <begin position="150"/>
        <end position="248"/>
    </location>
</feature>
<evidence type="ECO:0000256" key="2">
    <source>
        <dbReference type="ARBA" id="ARBA00023125"/>
    </source>
</evidence>
<dbReference type="InterPro" id="IPR018060">
    <property type="entry name" value="HTH_AraC"/>
</dbReference>